<comment type="caution">
    <text evidence="2">The sequence shown here is derived from an EMBL/GenBank/DDBJ whole genome shotgun (WGS) entry which is preliminary data.</text>
</comment>
<dbReference type="SUPFAM" id="SSF53474">
    <property type="entry name" value="alpha/beta-Hydrolases"/>
    <property type="match status" value="1"/>
</dbReference>
<dbReference type="Pfam" id="PF12697">
    <property type="entry name" value="Abhydrolase_6"/>
    <property type="match status" value="1"/>
</dbReference>
<dbReference type="Gene3D" id="3.40.50.1820">
    <property type="entry name" value="alpha/beta hydrolase"/>
    <property type="match status" value="1"/>
</dbReference>
<dbReference type="PANTHER" id="PTHR12277:SF81">
    <property type="entry name" value="PROTEIN ABHD13"/>
    <property type="match status" value="1"/>
</dbReference>
<dbReference type="InterPro" id="IPR000073">
    <property type="entry name" value="AB_hydrolase_1"/>
</dbReference>
<dbReference type="AlphaFoldDB" id="A0A9P5XXB1"/>
<organism evidence="2 3">
    <name type="scientific">Collybia nuda</name>
    <dbReference type="NCBI Taxonomy" id="64659"/>
    <lineage>
        <taxon>Eukaryota</taxon>
        <taxon>Fungi</taxon>
        <taxon>Dikarya</taxon>
        <taxon>Basidiomycota</taxon>
        <taxon>Agaricomycotina</taxon>
        <taxon>Agaricomycetes</taxon>
        <taxon>Agaricomycetidae</taxon>
        <taxon>Agaricales</taxon>
        <taxon>Tricholomatineae</taxon>
        <taxon>Clitocybaceae</taxon>
        <taxon>Collybia</taxon>
    </lineage>
</organism>
<gene>
    <name evidence="2" type="ORF">BDZ94DRAFT_1325444</name>
</gene>
<proteinExistence type="predicted"/>
<sequence length="259" mass="27647">MSQMFKFLESQILFMNAIKLPLFADFTHPEKYGLLEKQTLNLTIRTPDNETLGACRNLVAEGTRPEDILVVGHSLGTGVASQLGAQLSKEGIGCCGVVLLSPFSSVPEALSTYNIFGAIPLTKPLSLIPPLPSMITQALIHKFDTLSTISDIKYPILIAHATDDWVIPHTHSDILFTALLEPALPHLPPPRNALHLTPEEVTAEEDRRARREELVTHTDLPGVGGCGCGGEGGGEGSVGEDGQGGTRLYWCAGGCVGGD</sequence>
<evidence type="ECO:0000313" key="2">
    <source>
        <dbReference type="EMBL" id="KAF9458505.1"/>
    </source>
</evidence>
<dbReference type="EMBL" id="MU150338">
    <property type="protein sequence ID" value="KAF9458505.1"/>
    <property type="molecule type" value="Genomic_DNA"/>
</dbReference>
<dbReference type="OrthoDB" id="446723at2759"/>
<reference evidence="2" key="1">
    <citation type="submission" date="2020-11" db="EMBL/GenBank/DDBJ databases">
        <authorList>
            <consortium name="DOE Joint Genome Institute"/>
            <person name="Ahrendt S."/>
            <person name="Riley R."/>
            <person name="Andreopoulos W."/>
            <person name="Labutti K."/>
            <person name="Pangilinan J."/>
            <person name="Ruiz-Duenas F.J."/>
            <person name="Barrasa J.M."/>
            <person name="Sanchez-Garcia M."/>
            <person name="Camarero S."/>
            <person name="Miyauchi S."/>
            <person name="Serrano A."/>
            <person name="Linde D."/>
            <person name="Babiker R."/>
            <person name="Drula E."/>
            <person name="Ayuso-Fernandez I."/>
            <person name="Pacheco R."/>
            <person name="Padilla G."/>
            <person name="Ferreira P."/>
            <person name="Barriuso J."/>
            <person name="Kellner H."/>
            <person name="Castanera R."/>
            <person name="Alfaro M."/>
            <person name="Ramirez L."/>
            <person name="Pisabarro A.G."/>
            <person name="Kuo A."/>
            <person name="Tritt A."/>
            <person name="Lipzen A."/>
            <person name="He G."/>
            <person name="Yan M."/>
            <person name="Ng V."/>
            <person name="Cullen D."/>
            <person name="Martin F."/>
            <person name="Rosso M.-N."/>
            <person name="Henrissat B."/>
            <person name="Hibbett D."/>
            <person name="Martinez A.T."/>
            <person name="Grigoriev I.V."/>
        </authorList>
    </citation>
    <scope>NUCLEOTIDE SEQUENCE</scope>
    <source>
        <strain evidence="2">CBS 247.69</strain>
    </source>
</reference>
<dbReference type="PANTHER" id="PTHR12277">
    <property type="entry name" value="ALPHA/BETA HYDROLASE DOMAIN-CONTAINING PROTEIN"/>
    <property type="match status" value="1"/>
</dbReference>
<keyword evidence="3" id="KW-1185">Reference proteome</keyword>
<dbReference type="InterPro" id="IPR029058">
    <property type="entry name" value="AB_hydrolase_fold"/>
</dbReference>
<accession>A0A9P5XXB1</accession>
<protein>
    <recommendedName>
        <fullName evidence="1">AB hydrolase-1 domain-containing protein</fullName>
    </recommendedName>
</protein>
<evidence type="ECO:0000259" key="1">
    <source>
        <dbReference type="Pfam" id="PF12697"/>
    </source>
</evidence>
<feature type="domain" description="AB hydrolase-1" evidence="1">
    <location>
        <begin position="56"/>
        <end position="210"/>
    </location>
</feature>
<name>A0A9P5XXB1_9AGAR</name>
<evidence type="ECO:0000313" key="3">
    <source>
        <dbReference type="Proteomes" id="UP000807353"/>
    </source>
</evidence>
<dbReference type="Proteomes" id="UP000807353">
    <property type="component" value="Unassembled WGS sequence"/>
</dbReference>